<dbReference type="EMBL" id="KN833250">
    <property type="protein sequence ID" value="KIM71637.1"/>
    <property type="molecule type" value="Genomic_DNA"/>
</dbReference>
<reference evidence="3" key="2">
    <citation type="submission" date="2015-01" db="EMBL/GenBank/DDBJ databases">
        <title>Evolutionary Origins and Diversification of the Mycorrhizal Mutualists.</title>
        <authorList>
            <consortium name="DOE Joint Genome Institute"/>
            <consortium name="Mycorrhizal Genomics Consortium"/>
            <person name="Kohler A."/>
            <person name="Kuo A."/>
            <person name="Nagy L.G."/>
            <person name="Floudas D."/>
            <person name="Copeland A."/>
            <person name="Barry K.W."/>
            <person name="Cichocki N."/>
            <person name="Veneault-Fourrey C."/>
            <person name="LaButti K."/>
            <person name="Lindquist E.A."/>
            <person name="Lipzen A."/>
            <person name="Lundell T."/>
            <person name="Morin E."/>
            <person name="Murat C."/>
            <person name="Riley R."/>
            <person name="Ohm R."/>
            <person name="Sun H."/>
            <person name="Tunlid A."/>
            <person name="Henrissat B."/>
            <person name="Grigoriev I.V."/>
            <person name="Hibbett D.S."/>
            <person name="Martin F."/>
        </authorList>
    </citation>
    <scope>NUCLEOTIDE SEQUENCE [LARGE SCALE GENOMIC DNA]</scope>
    <source>
        <strain evidence="3">F 1598</strain>
    </source>
</reference>
<dbReference type="AlphaFoldDB" id="A0A0C3B317"/>
<dbReference type="InParanoid" id="A0A0C3B317"/>
<evidence type="ECO:0000313" key="2">
    <source>
        <dbReference type="EMBL" id="KIM71637.1"/>
    </source>
</evidence>
<accession>A0A0C3B317</accession>
<evidence type="ECO:0000313" key="3">
    <source>
        <dbReference type="Proteomes" id="UP000054166"/>
    </source>
</evidence>
<dbReference type="Proteomes" id="UP000054166">
    <property type="component" value="Unassembled WGS sequence"/>
</dbReference>
<reference evidence="2 3" key="1">
    <citation type="submission" date="2014-04" db="EMBL/GenBank/DDBJ databases">
        <authorList>
            <consortium name="DOE Joint Genome Institute"/>
            <person name="Kuo A."/>
            <person name="Tarkka M."/>
            <person name="Buscot F."/>
            <person name="Kohler A."/>
            <person name="Nagy L.G."/>
            <person name="Floudas D."/>
            <person name="Copeland A."/>
            <person name="Barry K.W."/>
            <person name="Cichocki N."/>
            <person name="Veneault-Fourrey C."/>
            <person name="LaButti K."/>
            <person name="Lindquist E.A."/>
            <person name="Lipzen A."/>
            <person name="Lundell T."/>
            <person name="Morin E."/>
            <person name="Murat C."/>
            <person name="Sun H."/>
            <person name="Tunlid A."/>
            <person name="Henrissat B."/>
            <person name="Grigoriev I.V."/>
            <person name="Hibbett D.S."/>
            <person name="Martin F."/>
            <person name="Nordberg H.P."/>
            <person name="Cantor M.N."/>
            <person name="Hua S.X."/>
        </authorList>
    </citation>
    <scope>NUCLEOTIDE SEQUENCE [LARGE SCALE GENOMIC DNA]</scope>
    <source>
        <strain evidence="2 3">F 1598</strain>
    </source>
</reference>
<protein>
    <submittedName>
        <fullName evidence="2">Uncharacterized protein</fullName>
    </submittedName>
</protein>
<dbReference type="HOGENOM" id="CLU_2400493_0_0_1"/>
<evidence type="ECO:0000256" key="1">
    <source>
        <dbReference type="SAM" id="MobiDB-lite"/>
    </source>
</evidence>
<sequence>MPKIRDSGQKLDIFEIATTQTRRGKRVTHVPVKDSTPLPSPSRSVSPTKKCAWSPGVHEPDNDYEFVTDPISKRSRTAGKTQNEFLEEYLSRR</sequence>
<proteinExistence type="predicted"/>
<gene>
    <name evidence="2" type="ORF">PILCRDRAFT_16878</name>
</gene>
<organism evidence="2 3">
    <name type="scientific">Piloderma croceum (strain F 1598)</name>
    <dbReference type="NCBI Taxonomy" id="765440"/>
    <lineage>
        <taxon>Eukaryota</taxon>
        <taxon>Fungi</taxon>
        <taxon>Dikarya</taxon>
        <taxon>Basidiomycota</taxon>
        <taxon>Agaricomycotina</taxon>
        <taxon>Agaricomycetes</taxon>
        <taxon>Agaricomycetidae</taxon>
        <taxon>Atheliales</taxon>
        <taxon>Atheliaceae</taxon>
        <taxon>Piloderma</taxon>
    </lineage>
</organism>
<name>A0A0C3B317_PILCF</name>
<keyword evidence="3" id="KW-1185">Reference proteome</keyword>
<feature type="region of interest" description="Disordered" evidence="1">
    <location>
        <begin position="22"/>
        <end position="59"/>
    </location>
</feature>